<keyword evidence="1" id="KW-0732">Signal</keyword>
<gene>
    <name evidence="2" type="ORF">CATMQ487_01250</name>
</gene>
<dbReference type="Proteomes" id="UP001057498">
    <property type="component" value="Chromosome"/>
</dbReference>
<evidence type="ECO:0008006" key="4">
    <source>
        <dbReference type="Google" id="ProtNLM"/>
    </source>
</evidence>
<evidence type="ECO:0000313" key="3">
    <source>
        <dbReference type="Proteomes" id="UP001057498"/>
    </source>
</evidence>
<feature type="chain" id="PRO_5046143937" description="Tetratricopeptide repeat protein" evidence="1">
    <location>
        <begin position="16"/>
        <end position="418"/>
    </location>
</feature>
<dbReference type="EMBL" id="AP025730">
    <property type="protein sequence ID" value="BDI03155.1"/>
    <property type="molecule type" value="Genomic_DNA"/>
</dbReference>
<proteinExistence type="predicted"/>
<organism evidence="2 3">
    <name type="scientific">Sphaerotilus microaerophilus</name>
    <dbReference type="NCBI Taxonomy" id="2914710"/>
    <lineage>
        <taxon>Bacteria</taxon>
        <taxon>Pseudomonadati</taxon>
        <taxon>Pseudomonadota</taxon>
        <taxon>Betaproteobacteria</taxon>
        <taxon>Burkholderiales</taxon>
        <taxon>Sphaerotilaceae</taxon>
        <taxon>Sphaerotilus</taxon>
    </lineage>
</organism>
<feature type="signal peptide" evidence="1">
    <location>
        <begin position="1"/>
        <end position="15"/>
    </location>
</feature>
<name>A0ABM7YFR1_9BURK</name>
<protein>
    <recommendedName>
        <fullName evidence="4">Tetratricopeptide repeat protein</fullName>
    </recommendedName>
</protein>
<sequence>MTLLALAVVPPVAQAQATAAATPASAAASAPADGVRPELFPVLAGAQDLLRQQQFSAALAKLKEADVLGAKSPYEAFVTERLRLAAASGAGDGAAAERAHDALIAGGRLPAADRAGLVQAVLSAYYRAQDHQRSIDWARRLRQEPSATPAQQSLAQQWLAQSLYLLKDYAGAAREMQAELKAGEAAGQAPGEERLRLLASAQAQLKDMAAYQATLERLVTLYPKKTYWADLVGRVASREGFADRLVLDALRLKAVVCGGLDETSDVMTLAEMAQQGGQSIEARRWIQQAYASGQFGNGPQAAAQAKLRDAVQRSAADDEAALKGKGPAVKEALAQASWGQSYIAAGQTERGLAMMEEALAKGSLKRPDEIRLRLGAAYAQAGQADKAVRTLQAVQGSDGSADLARLWLLHLKQPVAAR</sequence>
<accession>A0ABM7YFR1</accession>
<reference evidence="2" key="1">
    <citation type="submission" date="2022-04" db="EMBL/GenBank/DDBJ databases">
        <title>Whole genome sequence of Sphaerotilus sp. FB-5.</title>
        <authorList>
            <person name="Takeda M."/>
            <person name="Narihara S."/>
            <person name="Akimoto M."/>
            <person name="Akimoto R."/>
            <person name="Nishiyashiki S."/>
            <person name="Murakami T."/>
        </authorList>
    </citation>
    <scope>NUCLEOTIDE SEQUENCE</scope>
    <source>
        <strain evidence="2">FB-5</strain>
    </source>
</reference>
<keyword evidence="3" id="KW-1185">Reference proteome</keyword>
<evidence type="ECO:0000256" key="1">
    <source>
        <dbReference type="SAM" id="SignalP"/>
    </source>
</evidence>
<evidence type="ECO:0000313" key="2">
    <source>
        <dbReference type="EMBL" id="BDI03155.1"/>
    </source>
</evidence>